<keyword evidence="4" id="KW-0997">Cell inner membrane</keyword>
<dbReference type="Pfam" id="PF04290">
    <property type="entry name" value="DctQ"/>
    <property type="match status" value="1"/>
</dbReference>
<feature type="transmembrane region" description="Helical" evidence="8">
    <location>
        <begin position="50"/>
        <end position="68"/>
    </location>
</feature>
<comment type="subcellular location">
    <subcellularLocation>
        <location evidence="1">Cell inner membrane</location>
        <topology evidence="1">Multi-pass membrane protein</topology>
    </subcellularLocation>
</comment>
<evidence type="ECO:0000256" key="5">
    <source>
        <dbReference type="ARBA" id="ARBA00022692"/>
    </source>
</evidence>
<dbReference type="PANTHER" id="PTHR35011:SF10">
    <property type="entry name" value="TRAP TRANSPORTER SMALL PERMEASE PROTEIN"/>
    <property type="match status" value="1"/>
</dbReference>
<dbReference type="GO" id="GO:0005886">
    <property type="term" value="C:plasma membrane"/>
    <property type="evidence" value="ECO:0007669"/>
    <property type="project" value="UniProtKB-SubCell"/>
</dbReference>
<dbReference type="GO" id="GO:0022857">
    <property type="term" value="F:transmembrane transporter activity"/>
    <property type="evidence" value="ECO:0007669"/>
    <property type="project" value="TreeGrafter"/>
</dbReference>
<keyword evidence="5 8" id="KW-0812">Transmembrane</keyword>
<keyword evidence="2" id="KW-0813">Transport</keyword>
<dbReference type="PANTHER" id="PTHR35011">
    <property type="entry name" value="2,3-DIKETO-L-GULONATE TRAP TRANSPORTER SMALL PERMEASE PROTEIN YIAM"/>
    <property type="match status" value="1"/>
</dbReference>
<evidence type="ECO:0000256" key="2">
    <source>
        <dbReference type="ARBA" id="ARBA00022448"/>
    </source>
</evidence>
<protein>
    <recommendedName>
        <fullName evidence="9">Tripartite ATP-independent periplasmic transporters DctQ component domain-containing protein</fullName>
    </recommendedName>
</protein>
<dbReference type="GO" id="GO:0015740">
    <property type="term" value="P:C4-dicarboxylate transport"/>
    <property type="evidence" value="ECO:0007669"/>
    <property type="project" value="TreeGrafter"/>
</dbReference>
<evidence type="ECO:0000313" key="10">
    <source>
        <dbReference type="EMBL" id="KUG03638.1"/>
    </source>
</evidence>
<keyword evidence="7 8" id="KW-0472">Membrane</keyword>
<gene>
    <name evidence="10" type="ORF">ASZ90_018964</name>
</gene>
<evidence type="ECO:0000256" key="7">
    <source>
        <dbReference type="ARBA" id="ARBA00023136"/>
    </source>
</evidence>
<keyword evidence="6 8" id="KW-1133">Transmembrane helix</keyword>
<evidence type="ECO:0000256" key="8">
    <source>
        <dbReference type="SAM" id="Phobius"/>
    </source>
</evidence>
<dbReference type="EMBL" id="LNQE01001875">
    <property type="protein sequence ID" value="KUG03638.1"/>
    <property type="molecule type" value="Genomic_DNA"/>
</dbReference>
<evidence type="ECO:0000259" key="9">
    <source>
        <dbReference type="Pfam" id="PF04290"/>
    </source>
</evidence>
<feature type="transmembrane region" description="Helical" evidence="8">
    <location>
        <begin position="130"/>
        <end position="152"/>
    </location>
</feature>
<reference evidence="10" key="1">
    <citation type="journal article" date="2015" name="Proc. Natl. Acad. Sci. U.S.A.">
        <title>Networks of energetic and metabolic interactions define dynamics in microbial communities.</title>
        <authorList>
            <person name="Embree M."/>
            <person name="Liu J.K."/>
            <person name="Al-Bassam M.M."/>
            <person name="Zengler K."/>
        </authorList>
    </citation>
    <scope>NUCLEOTIDE SEQUENCE</scope>
</reference>
<evidence type="ECO:0000256" key="4">
    <source>
        <dbReference type="ARBA" id="ARBA00022519"/>
    </source>
</evidence>
<comment type="caution">
    <text evidence="10">The sequence shown here is derived from an EMBL/GenBank/DDBJ whole genome shotgun (WGS) entry which is preliminary data.</text>
</comment>
<evidence type="ECO:0000256" key="6">
    <source>
        <dbReference type="ARBA" id="ARBA00022989"/>
    </source>
</evidence>
<feature type="domain" description="Tripartite ATP-independent periplasmic transporters DctQ component" evidence="9">
    <location>
        <begin position="27"/>
        <end position="155"/>
    </location>
</feature>
<sequence length="161" mass="17728">MNKLARLVKGVSQHLDYLAGLCIVAVMLLVVSNVLMRVFLHRPILGTYEYVNMLTAVGIGLALAHCAYHNGHIAVDFIIERLSKKIQAVADVLTNVIALSFWGMSAWYVAKYAGTMMESNTVSPTTQVPLSPVVYMIAFGLLALSMVLSLRLTESLKRAFR</sequence>
<name>A0A0W8E5E9_9ZZZZ</name>
<accession>A0A0W8E5E9</accession>
<keyword evidence="3" id="KW-1003">Cell membrane</keyword>
<feature type="transmembrane region" description="Helical" evidence="8">
    <location>
        <begin position="15"/>
        <end position="38"/>
    </location>
</feature>
<dbReference type="InterPro" id="IPR055348">
    <property type="entry name" value="DctQ"/>
</dbReference>
<evidence type="ECO:0000256" key="3">
    <source>
        <dbReference type="ARBA" id="ARBA00022475"/>
    </source>
</evidence>
<feature type="transmembrane region" description="Helical" evidence="8">
    <location>
        <begin position="88"/>
        <end position="110"/>
    </location>
</feature>
<proteinExistence type="predicted"/>
<evidence type="ECO:0000256" key="1">
    <source>
        <dbReference type="ARBA" id="ARBA00004429"/>
    </source>
</evidence>
<dbReference type="InterPro" id="IPR007387">
    <property type="entry name" value="TRAP_DctQ"/>
</dbReference>
<dbReference type="AlphaFoldDB" id="A0A0W8E5E9"/>
<organism evidence="10">
    <name type="scientific">hydrocarbon metagenome</name>
    <dbReference type="NCBI Taxonomy" id="938273"/>
    <lineage>
        <taxon>unclassified sequences</taxon>
        <taxon>metagenomes</taxon>
        <taxon>ecological metagenomes</taxon>
    </lineage>
</organism>